<accession>Q6AIM9</accession>
<evidence type="ECO:0000256" key="2">
    <source>
        <dbReference type="ARBA" id="ARBA00011771"/>
    </source>
</evidence>
<dbReference type="STRING" id="177439.DP3072"/>
<dbReference type="InterPro" id="IPR019546">
    <property type="entry name" value="TAT_signal_bac_arc"/>
</dbReference>
<sequence>MDIKRRNFLKMAGATALAGVAAPALTKLGTSTAHASSVPAGHGAVAAGHGANSKGIHYGMVFDMRKLYDKPELMDRAIEDCNREHNIPEID</sequence>
<name>Q6AIM9_DESPS</name>
<dbReference type="eggNOG" id="COG0437">
    <property type="taxonomic scope" value="Bacteria"/>
</dbReference>
<keyword evidence="6" id="KW-1185">Reference proteome</keyword>
<proteinExistence type="predicted"/>
<comment type="subunit">
    <text evidence="2">Heterodimer of a large and a small subunit.</text>
</comment>
<dbReference type="NCBIfam" id="TIGR01409">
    <property type="entry name" value="TAT_signal_seq"/>
    <property type="match status" value="1"/>
</dbReference>
<dbReference type="KEGG" id="dps:DP3072"/>
<feature type="chain" id="PRO_5004270582" evidence="4">
    <location>
        <begin position="36"/>
        <end position="91"/>
    </location>
</feature>
<evidence type="ECO:0000256" key="4">
    <source>
        <dbReference type="SAM" id="SignalP"/>
    </source>
</evidence>
<feature type="signal peptide" evidence="4">
    <location>
        <begin position="1"/>
        <end position="35"/>
    </location>
</feature>
<keyword evidence="3" id="KW-0411">Iron-sulfur</keyword>
<dbReference type="RefSeq" id="WP_011190313.1">
    <property type="nucleotide sequence ID" value="NC_006138.1"/>
</dbReference>
<dbReference type="Proteomes" id="UP000000602">
    <property type="component" value="Chromosome"/>
</dbReference>
<evidence type="ECO:0000313" key="6">
    <source>
        <dbReference type="Proteomes" id="UP000000602"/>
    </source>
</evidence>
<dbReference type="PROSITE" id="PS51318">
    <property type="entry name" value="TAT"/>
    <property type="match status" value="1"/>
</dbReference>
<evidence type="ECO:0000256" key="1">
    <source>
        <dbReference type="ARBA" id="ARBA00004196"/>
    </source>
</evidence>
<reference evidence="6" key="1">
    <citation type="journal article" date="2004" name="Environ. Microbiol.">
        <title>The genome of Desulfotalea psychrophila, a sulfate-reducing bacterium from permanently cold Arctic sediments.</title>
        <authorList>
            <person name="Rabus R."/>
            <person name="Ruepp A."/>
            <person name="Frickey T."/>
            <person name="Rattei T."/>
            <person name="Fartmann B."/>
            <person name="Stark M."/>
            <person name="Bauer M."/>
            <person name="Zibat A."/>
            <person name="Lombardot T."/>
            <person name="Becker I."/>
            <person name="Amann J."/>
            <person name="Gellner K."/>
            <person name="Teeling H."/>
            <person name="Leuschner W.D."/>
            <person name="Gloeckner F.-O."/>
            <person name="Lupas A.N."/>
            <person name="Amann R."/>
            <person name="Klenk H.-P."/>
        </authorList>
    </citation>
    <scope>NUCLEOTIDE SEQUENCE [LARGE SCALE GENOMIC DNA]</scope>
    <source>
        <strain evidence="6">DSM 12343 / LSv54</strain>
    </source>
</reference>
<evidence type="ECO:0000256" key="3">
    <source>
        <dbReference type="ARBA" id="ARBA00023014"/>
    </source>
</evidence>
<dbReference type="AlphaFoldDB" id="Q6AIM9"/>
<organism evidence="5 6">
    <name type="scientific">Desulfotalea psychrophila (strain LSv54 / DSM 12343)</name>
    <dbReference type="NCBI Taxonomy" id="177439"/>
    <lineage>
        <taxon>Bacteria</taxon>
        <taxon>Pseudomonadati</taxon>
        <taxon>Thermodesulfobacteriota</taxon>
        <taxon>Desulfobulbia</taxon>
        <taxon>Desulfobulbales</taxon>
        <taxon>Desulfocapsaceae</taxon>
        <taxon>Desulfotalea</taxon>
    </lineage>
</organism>
<dbReference type="HOGENOM" id="CLU_2422156_0_0_7"/>
<gene>
    <name evidence="5" type="ordered locus">DP3072</name>
</gene>
<dbReference type="GO" id="GO:0051536">
    <property type="term" value="F:iron-sulfur cluster binding"/>
    <property type="evidence" value="ECO:0007669"/>
    <property type="project" value="UniProtKB-KW"/>
</dbReference>
<evidence type="ECO:0000313" key="5">
    <source>
        <dbReference type="EMBL" id="CAG37801.1"/>
    </source>
</evidence>
<protein>
    <submittedName>
        <fullName evidence="5">Uncharacterized protein</fullName>
    </submittedName>
</protein>
<dbReference type="InterPro" id="IPR006311">
    <property type="entry name" value="TAT_signal"/>
</dbReference>
<dbReference type="EMBL" id="CR522870">
    <property type="protein sequence ID" value="CAG37801.1"/>
    <property type="molecule type" value="Genomic_DNA"/>
</dbReference>
<dbReference type="GO" id="GO:0030313">
    <property type="term" value="C:cell envelope"/>
    <property type="evidence" value="ECO:0007669"/>
    <property type="project" value="UniProtKB-SubCell"/>
</dbReference>
<keyword evidence="3" id="KW-0408">Iron</keyword>
<keyword evidence="4" id="KW-0732">Signal</keyword>
<comment type="subcellular location">
    <subcellularLocation>
        <location evidence="1">Cell envelope</location>
    </subcellularLocation>
</comment>
<keyword evidence="3" id="KW-0479">Metal-binding</keyword>